<accession>A0A4Q0SWT6</accession>
<evidence type="ECO:0000313" key="1">
    <source>
        <dbReference type="EMBL" id="RXH54038.1"/>
    </source>
</evidence>
<dbReference type="AlphaFoldDB" id="A0A4Q0SWT6"/>
<organism evidence="1 2">
    <name type="scientific">Granulicella sibirica</name>
    <dbReference type="NCBI Taxonomy" id="2479048"/>
    <lineage>
        <taxon>Bacteria</taxon>
        <taxon>Pseudomonadati</taxon>
        <taxon>Acidobacteriota</taxon>
        <taxon>Terriglobia</taxon>
        <taxon>Terriglobales</taxon>
        <taxon>Acidobacteriaceae</taxon>
        <taxon>Granulicella</taxon>
    </lineage>
</organism>
<dbReference type="EMBL" id="RDSM01000006">
    <property type="protein sequence ID" value="RXH54038.1"/>
    <property type="molecule type" value="Genomic_DNA"/>
</dbReference>
<reference evidence="2" key="2">
    <citation type="submission" date="2019-02" db="EMBL/GenBank/DDBJ databases">
        <title>Granulicella sibirica sp. nov., a psychrotolerant acidobacterium isolated from an organic soil layer in forested tundra, West Siberia.</title>
        <authorList>
            <person name="Oshkin I.Y."/>
            <person name="Kulichevskaya I.S."/>
            <person name="Rijpstra W.I.C."/>
            <person name="Sinninghe Damste J.S."/>
            <person name="Rakitin A.L."/>
            <person name="Ravin N.V."/>
            <person name="Dedysh S.N."/>
        </authorList>
    </citation>
    <scope>NUCLEOTIDE SEQUENCE [LARGE SCALE GENOMIC DNA]</scope>
    <source>
        <strain evidence="2">AF10</strain>
    </source>
</reference>
<evidence type="ECO:0000313" key="2">
    <source>
        <dbReference type="Proteomes" id="UP000289437"/>
    </source>
</evidence>
<sequence length="77" mass="8246">MILVHAGFKVELAHSADEFQDRTASSSYALLVICHSVPEAEKQVILEAVSPSSSSVLAVPTLQPPNTFLSQVQQLLA</sequence>
<keyword evidence="2" id="KW-1185">Reference proteome</keyword>
<gene>
    <name evidence="1" type="ORF">GRAN_5007</name>
</gene>
<dbReference type="Proteomes" id="UP000289437">
    <property type="component" value="Unassembled WGS sequence"/>
</dbReference>
<name>A0A4Q0SWT6_9BACT</name>
<protein>
    <submittedName>
        <fullName evidence="1">Uncharacterized protein</fullName>
    </submittedName>
</protein>
<proteinExistence type="predicted"/>
<reference evidence="1 2" key="1">
    <citation type="submission" date="2018-11" db="EMBL/GenBank/DDBJ databases">
        <authorList>
            <person name="Mardanov A.V."/>
            <person name="Ravin N.V."/>
            <person name="Dedysh S.N."/>
        </authorList>
    </citation>
    <scope>NUCLEOTIDE SEQUENCE [LARGE SCALE GENOMIC DNA]</scope>
    <source>
        <strain evidence="1 2">AF10</strain>
    </source>
</reference>
<comment type="caution">
    <text evidence="1">The sequence shown here is derived from an EMBL/GenBank/DDBJ whole genome shotgun (WGS) entry which is preliminary data.</text>
</comment>